<keyword evidence="3" id="KW-0949">S-adenosyl-L-methionine</keyword>
<comment type="caution">
    <text evidence="5">The sequence shown here is derived from an EMBL/GenBank/DDBJ whole genome shotgun (WGS) entry which is preliminary data.</text>
</comment>
<protein>
    <submittedName>
        <fullName evidence="5">Class I SAM-dependent methyltransferase</fullName>
    </submittedName>
</protein>
<dbReference type="Gene3D" id="3.40.50.150">
    <property type="entry name" value="Vaccinia Virus protein VP39"/>
    <property type="match status" value="1"/>
</dbReference>
<dbReference type="PANTHER" id="PTHR43591">
    <property type="entry name" value="METHYLTRANSFERASE"/>
    <property type="match status" value="1"/>
</dbReference>
<dbReference type="PANTHER" id="PTHR43591:SF110">
    <property type="entry name" value="RHODANESE DOMAIN-CONTAINING PROTEIN"/>
    <property type="match status" value="1"/>
</dbReference>
<keyword evidence="6" id="KW-1185">Reference proteome</keyword>
<evidence type="ECO:0000313" key="5">
    <source>
        <dbReference type="EMBL" id="GAA4805704.1"/>
    </source>
</evidence>
<dbReference type="InterPro" id="IPR020598">
    <property type="entry name" value="rRNA_Ade_methylase_Trfase_N"/>
</dbReference>
<dbReference type="InterPro" id="IPR029063">
    <property type="entry name" value="SAM-dependent_MTases_sf"/>
</dbReference>
<accession>A0ABP9C8U0</accession>
<proteinExistence type="predicted"/>
<dbReference type="RefSeq" id="WP_345421873.1">
    <property type="nucleotide sequence ID" value="NZ_BAABHO010000051.1"/>
</dbReference>
<organism evidence="5 6">
    <name type="scientific">Actinomycetospora chlora</name>
    <dbReference type="NCBI Taxonomy" id="663608"/>
    <lineage>
        <taxon>Bacteria</taxon>
        <taxon>Bacillati</taxon>
        <taxon>Actinomycetota</taxon>
        <taxon>Actinomycetes</taxon>
        <taxon>Pseudonocardiales</taxon>
        <taxon>Pseudonocardiaceae</taxon>
        <taxon>Actinomycetospora</taxon>
    </lineage>
</organism>
<dbReference type="SMART" id="SM00650">
    <property type="entry name" value="rADc"/>
    <property type="match status" value="1"/>
</dbReference>
<evidence type="ECO:0000256" key="1">
    <source>
        <dbReference type="ARBA" id="ARBA00022603"/>
    </source>
</evidence>
<evidence type="ECO:0000256" key="2">
    <source>
        <dbReference type="ARBA" id="ARBA00022679"/>
    </source>
</evidence>
<dbReference type="CDD" id="cd02440">
    <property type="entry name" value="AdoMet_MTases"/>
    <property type="match status" value="1"/>
</dbReference>
<name>A0ABP9C8U0_9PSEU</name>
<evidence type="ECO:0000256" key="3">
    <source>
        <dbReference type="ARBA" id="ARBA00022691"/>
    </source>
</evidence>
<keyword evidence="1 5" id="KW-0489">Methyltransferase</keyword>
<dbReference type="GO" id="GO:0008168">
    <property type="term" value="F:methyltransferase activity"/>
    <property type="evidence" value="ECO:0007669"/>
    <property type="project" value="UniProtKB-KW"/>
</dbReference>
<sequence length="188" mass="20625">MPMNLLHRRLCSSPKWAEAVAQTLPRQLEDLDLTDVLEIGPGFGATTRVIAPRAQRLTAVEIDEASVGGLRAEFGGRVEIVHGDGAALPFPDGRFSAVVCFTMLHHVPSPAAQDALFAEACRVLRPGGVFRGADSQPNLRWRLLHVGDTMTVVDPDTLDDRLRRAGFDEVEHRLQPAVRVRFTARRSG</sequence>
<gene>
    <name evidence="5" type="ORF">GCM10023200_48960</name>
</gene>
<dbReference type="Pfam" id="PF08241">
    <property type="entry name" value="Methyltransf_11"/>
    <property type="match status" value="1"/>
</dbReference>
<dbReference type="SUPFAM" id="SSF53335">
    <property type="entry name" value="S-adenosyl-L-methionine-dependent methyltransferases"/>
    <property type="match status" value="1"/>
</dbReference>
<dbReference type="GO" id="GO:0032259">
    <property type="term" value="P:methylation"/>
    <property type="evidence" value="ECO:0007669"/>
    <property type="project" value="UniProtKB-KW"/>
</dbReference>
<keyword evidence="2" id="KW-0808">Transferase</keyword>
<dbReference type="EMBL" id="BAABHO010000051">
    <property type="protein sequence ID" value="GAA4805704.1"/>
    <property type="molecule type" value="Genomic_DNA"/>
</dbReference>
<dbReference type="Proteomes" id="UP001500928">
    <property type="component" value="Unassembled WGS sequence"/>
</dbReference>
<reference evidence="6" key="1">
    <citation type="journal article" date="2019" name="Int. J. Syst. Evol. Microbiol.">
        <title>The Global Catalogue of Microorganisms (GCM) 10K type strain sequencing project: providing services to taxonomists for standard genome sequencing and annotation.</title>
        <authorList>
            <consortium name="The Broad Institute Genomics Platform"/>
            <consortium name="The Broad Institute Genome Sequencing Center for Infectious Disease"/>
            <person name="Wu L."/>
            <person name="Ma J."/>
        </authorList>
    </citation>
    <scope>NUCLEOTIDE SEQUENCE [LARGE SCALE GENOMIC DNA]</scope>
    <source>
        <strain evidence="6">JCM 17979</strain>
    </source>
</reference>
<evidence type="ECO:0000259" key="4">
    <source>
        <dbReference type="SMART" id="SM00650"/>
    </source>
</evidence>
<evidence type="ECO:0000313" key="6">
    <source>
        <dbReference type="Proteomes" id="UP001500928"/>
    </source>
</evidence>
<feature type="domain" description="Ribosomal RNA adenine methylase transferase N-terminal" evidence="4">
    <location>
        <begin position="20"/>
        <end position="157"/>
    </location>
</feature>
<dbReference type="InterPro" id="IPR013216">
    <property type="entry name" value="Methyltransf_11"/>
</dbReference>